<accession>A0A8K1GQ04</accession>
<protein>
    <submittedName>
        <fullName evidence="1">Uncharacterized protein</fullName>
    </submittedName>
</protein>
<evidence type="ECO:0000313" key="2">
    <source>
        <dbReference type="Proteomes" id="UP000796761"/>
    </source>
</evidence>
<evidence type="ECO:0000313" key="1">
    <source>
        <dbReference type="EMBL" id="TRZ22213.1"/>
    </source>
</evidence>
<comment type="caution">
    <text evidence="1">The sequence shown here is derived from an EMBL/GenBank/DDBJ whole genome shotgun (WGS) entry which is preliminary data.</text>
</comment>
<gene>
    <name evidence="1" type="ORF">HGM15179_004919</name>
</gene>
<organism evidence="1 2">
    <name type="scientific">Zosterops borbonicus</name>
    <dbReference type="NCBI Taxonomy" id="364589"/>
    <lineage>
        <taxon>Eukaryota</taxon>
        <taxon>Metazoa</taxon>
        <taxon>Chordata</taxon>
        <taxon>Craniata</taxon>
        <taxon>Vertebrata</taxon>
        <taxon>Euteleostomi</taxon>
        <taxon>Archelosauria</taxon>
        <taxon>Archosauria</taxon>
        <taxon>Dinosauria</taxon>
        <taxon>Saurischia</taxon>
        <taxon>Theropoda</taxon>
        <taxon>Coelurosauria</taxon>
        <taxon>Aves</taxon>
        <taxon>Neognathae</taxon>
        <taxon>Neoaves</taxon>
        <taxon>Telluraves</taxon>
        <taxon>Australaves</taxon>
        <taxon>Passeriformes</taxon>
        <taxon>Sylvioidea</taxon>
        <taxon>Zosteropidae</taxon>
        <taxon>Zosterops</taxon>
    </lineage>
</organism>
<dbReference type="Proteomes" id="UP000796761">
    <property type="component" value="Unassembled WGS sequence"/>
</dbReference>
<name>A0A8K1GQ04_9PASS</name>
<dbReference type="OrthoDB" id="10688885at2759"/>
<sequence>MERGVRCWEVEESPSLEVSKEKLEVALRALGSDKVGIGHTLDLMTQEVFSNLRDPGILGFTDLSLLQDLYFVKSQFSLHQGHPELQESGICFPPPKRNNQK</sequence>
<reference evidence="1" key="1">
    <citation type="submission" date="2019-04" db="EMBL/GenBank/DDBJ databases">
        <title>Genome assembly of Zosterops borbonicus 15179.</title>
        <authorList>
            <person name="Leroy T."/>
            <person name="Anselmetti Y."/>
            <person name="Tilak M.-K."/>
            <person name="Nabholz B."/>
        </authorList>
    </citation>
    <scope>NUCLEOTIDE SEQUENCE</scope>
    <source>
        <strain evidence="1">HGM_15179</strain>
        <tissue evidence="1">Muscle</tissue>
    </source>
</reference>
<proteinExistence type="predicted"/>
<dbReference type="AlphaFoldDB" id="A0A8K1GQ04"/>
<dbReference type="EMBL" id="SWJQ01000104">
    <property type="protein sequence ID" value="TRZ22213.1"/>
    <property type="molecule type" value="Genomic_DNA"/>
</dbReference>
<keyword evidence="2" id="KW-1185">Reference proteome</keyword>